<reference evidence="2" key="1">
    <citation type="submission" date="2018-01" db="EMBL/GenBank/DDBJ databases">
        <authorList>
            <person name="Gatt S.M."/>
            <person name="Isern S."/>
            <person name="Jenkins M."/>
            <person name="Tan A.L."/>
            <person name="Michael S.F."/>
            <person name="Moore R.E."/>
            <person name="Ware V.C."/>
            <person name="Garlena R.A."/>
            <person name="Russell D.A."/>
            <person name="Pope W.H."/>
            <person name="Jacobs-Sera D."/>
            <person name="Hendrix R.W."/>
            <person name="Hatfull G.F."/>
        </authorList>
    </citation>
    <scope>NUCLEOTIDE SEQUENCE [LARGE SCALE GENOMIC DNA]</scope>
</reference>
<dbReference type="EMBL" id="MG770216">
    <property type="protein sequence ID" value="AUV60796.1"/>
    <property type="molecule type" value="Genomic_DNA"/>
</dbReference>
<organism evidence="1 2">
    <name type="scientific">Mycobacterium phage Rem711</name>
    <dbReference type="NCBI Taxonomy" id="2079285"/>
    <lineage>
        <taxon>Viruses</taxon>
        <taxon>Duplodnaviria</taxon>
        <taxon>Heunggongvirae</taxon>
        <taxon>Uroviricota</taxon>
        <taxon>Caudoviricetes</taxon>
        <taxon>Trigintaduovirus</taxon>
        <taxon>Trigintaduovirus rem711</taxon>
    </lineage>
</organism>
<proteinExistence type="predicted"/>
<name>A0A2K9VEU0_9CAUD</name>
<evidence type="ECO:0000313" key="1">
    <source>
        <dbReference type="EMBL" id="AUV60796.1"/>
    </source>
</evidence>
<accession>A0A2K9VEU0</accession>
<sequence length="189" mass="21011">MAGNPSNVRLYTEADVFVYKGATLLEADIPEDISEPFDTTVAWDATDQATVKWGYLGILVGADGIDTAREWSETDITGWGYGTILVASKDFKATVTVSAREDNPVMQSILWPGSTDTSLNIPDPAHLYFGFEKRTASGYIDRRISKRPSRLWIPNEKDVEGDSTPREVQARIFPNSARELFHWQHGDAA</sequence>
<keyword evidence="2" id="KW-1185">Reference proteome</keyword>
<protein>
    <submittedName>
        <fullName evidence="1">Major tail protein</fullName>
    </submittedName>
</protein>
<gene>
    <name evidence="1" type="ORF">SEA_REM711_18</name>
</gene>
<dbReference type="Proteomes" id="UP000241185">
    <property type="component" value="Segment"/>
</dbReference>
<evidence type="ECO:0000313" key="2">
    <source>
        <dbReference type="Proteomes" id="UP000241185"/>
    </source>
</evidence>